<dbReference type="EC" id="2.3.1.28" evidence="2"/>
<evidence type="ECO:0000313" key="9">
    <source>
        <dbReference type="Proteomes" id="UP000515489"/>
    </source>
</evidence>
<reference evidence="8 9" key="1">
    <citation type="submission" date="2020-08" db="EMBL/GenBank/DDBJ databases">
        <title>Hymenobacter sp. S2-20-2 genome sequencing.</title>
        <authorList>
            <person name="Jin L."/>
        </authorList>
    </citation>
    <scope>NUCLEOTIDE SEQUENCE [LARGE SCALE GENOMIC DNA]</scope>
    <source>
        <strain evidence="8 9">S2-20-2</strain>
    </source>
</reference>
<evidence type="ECO:0000256" key="5">
    <source>
        <dbReference type="ARBA" id="ARBA00023251"/>
    </source>
</evidence>
<dbReference type="PANTHER" id="PTHR43300">
    <property type="entry name" value="ACETYLTRANSFERASE"/>
    <property type="match status" value="1"/>
</dbReference>
<dbReference type="Gene3D" id="2.160.10.10">
    <property type="entry name" value="Hexapeptide repeat proteins"/>
    <property type="match status" value="1"/>
</dbReference>
<gene>
    <name evidence="8" type="ORF">H4317_15115</name>
</gene>
<comment type="catalytic activity">
    <reaction evidence="7">
        <text>chloramphenicol + acetyl-CoA = chloramphenicol 3-acetate + CoA</text>
        <dbReference type="Rhea" id="RHEA:18421"/>
        <dbReference type="ChEBI" id="CHEBI:16730"/>
        <dbReference type="ChEBI" id="CHEBI:17698"/>
        <dbReference type="ChEBI" id="CHEBI:57287"/>
        <dbReference type="ChEBI" id="CHEBI:57288"/>
        <dbReference type="EC" id="2.3.1.28"/>
    </reaction>
</comment>
<organism evidence="8 9">
    <name type="scientific">Hymenobacter sediminicola</name>
    <dbReference type="NCBI Taxonomy" id="2761579"/>
    <lineage>
        <taxon>Bacteria</taxon>
        <taxon>Pseudomonadati</taxon>
        <taxon>Bacteroidota</taxon>
        <taxon>Cytophagia</taxon>
        <taxon>Cytophagales</taxon>
        <taxon>Hymenobacteraceae</taxon>
        <taxon>Hymenobacter</taxon>
    </lineage>
</organism>
<protein>
    <recommendedName>
        <fullName evidence="3">Chloramphenicol acetyltransferase</fullName>
        <ecNumber evidence="2">2.3.1.28</ecNumber>
    </recommendedName>
</protein>
<comment type="similarity">
    <text evidence="1">Belongs to the transferase hexapeptide repeat family.</text>
</comment>
<evidence type="ECO:0000256" key="1">
    <source>
        <dbReference type="ARBA" id="ARBA00007274"/>
    </source>
</evidence>
<dbReference type="AlphaFoldDB" id="A0A7G7W533"/>
<dbReference type="Proteomes" id="UP000515489">
    <property type="component" value="Chromosome"/>
</dbReference>
<dbReference type="InterPro" id="IPR001451">
    <property type="entry name" value="Hexapep"/>
</dbReference>
<dbReference type="InterPro" id="IPR011004">
    <property type="entry name" value="Trimer_LpxA-like_sf"/>
</dbReference>
<dbReference type="SUPFAM" id="SSF51161">
    <property type="entry name" value="Trimeric LpxA-like enzymes"/>
    <property type="match status" value="1"/>
</dbReference>
<evidence type="ECO:0000256" key="7">
    <source>
        <dbReference type="ARBA" id="ARBA00047633"/>
    </source>
</evidence>
<evidence type="ECO:0000256" key="3">
    <source>
        <dbReference type="ARBA" id="ARBA00020291"/>
    </source>
</evidence>
<evidence type="ECO:0000313" key="8">
    <source>
        <dbReference type="EMBL" id="QNH61476.1"/>
    </source>
</evidence>
<name>A0A7G7W533_9BACT</name>
<dbReference type="GO" id="GO:0046677">
    <property type="term" value="P:response to antibiotic"/>
    <property type="evidence" value="ECO:0007669"/>
    <property type="project" value="UniProtKB-KW"/>
</dbReference>
<accession>A0A7G7W533</accession>
<keyword evidence="4 8" id="KW-0808">Transferase</keyword>
<evidence type="ECO:0000256" key="2">
    <source>
        <dbReference type="ARBA" id="ARBA00013235"/>
    </source>
</evidence>
<dbReference type="EMBL" id="CP060202">
    <property type="protein sequence ID" value="QNH61476.1"/>
    <property type="molecule type" value="Genomic_DNA"/>
</dbReference>
<dbReference type="KEGG" id="hsk:H4317_15115"/>
<evidence type="ECO:0000256" key="4">
    <source>
        <dbReference type="ARBA" id="ARBA00022679"/>
    </source>
</evidence>
<evidence type="ECO:0000256" key="6">
    <source>
        <dbReference type="ARBA" id="ARBA00023315"/>
    </source>
</evidence>
<dbReference type="RefSeq" id="WP_185887406.1">
    <property type="nucleotide sequence ID" value="NZ_CP060202.1"/>
</dbReference>
<keyword evidence="9" id="KW-1185">Reference proteome</keyword>
<dbReference type="InterPro" id="IPR050179">
    <property type="entry name" value="Trans_hexapeptide_repeat"/>
</dbReference>
<keyword evidence="5" id="KW-0046">Antibiotic resistance</keyword>
<proteinExistence type="inferred from homology"/>
<dbReference type="PANTHER" id="PTHR43300:SF12">
    <property type="entry name" value="CHLORAMPHENICOL ACETYLTRANSFERASE"/>
    <property type="match status" value="1"/>
</dbReference>
<dbReference type="Pfam" id="PF00132">
    <property type="entry name" value="Hexapep"/>
    <property type="match status" value="1"/>
</dbReference>
<sequence length="190" mass="20432">MADQNLPLKSAQYDTSLLKSCGEDVFISGNVEIRRPHLVTVGSHVAIDSGVYLTTAAQIGDYTHLSPYLTIIGGAQSTLIVEDFVTIASGSRLICGSDRFMGDGFTSVTVPDEYRDTVDYGVIRCGRFSGIGTSVVIMPNVTIGEGSVIGACSLVTKDTEPWTVYVGVPARPIKMRPREKMLGYAKKLGY</sequence>
<keyword evidence="6 8" id="KW-0012">Acyltransferase</keyword>
<dbReference type="GO" id="GO:0008811">
    <property type="term" value="F:chloramphenicol O-acetyltransferase activity"/>
    <property type="evidence" value="ECO:0007669"/>
    <property type="project" value="UniProtKB-EC"/>
</dbReference>